<dbReference type="GO" id="GO:0052621">
    <property type="term" value="F:diguanylate cyclase activity"/>
    <property type="evidence" value="ECO:0007669"/>
    <property type="project" value="TreeGrafter"/>
</dbReference>
<dbReference type="InterPro" id="IPR050469">
    <property type="entry name" value="Diguanylate_Cyclase"/>
</dbReference>
<organism evidence="2 3">
    <name type="scientific">Mycolicibacterium hodleri</name>
    <dbReference type="NCBI Taxonomy" id="49897"/>
    <lineage>
        <taxon>Bacteria</taxon>
        <taxon>Bacillati</taxon>
        <taxon>Actinomycetota</taxon>
        <taxon>Actinomycetes</taxon>
        <taxon>Mycobacteriales</taxon>
        <taxon>Mycobacteriaceae</taxon>
        <taxon>Mycolicibacterium</taxon>
    </lineage>
</organism>
<dbReference type="FunFam" id="3.30.70.270:FF:000001">
    <property type="entry name" value="Diguanylate cyclase domain protein"/>
    <property type="match status" value="1"/>
</dbReference>
<reference evidence="2 3" key="1">
    <citation type="journal article" date="2019" name="Environ. Microbiol.">
        <title>Species interactions and distinct microbial communities in high Arctic permafrost affected cryosols are associated with the CH4 and CO2 gas fluxes.</title>
        <authorList>
            <person name="Altshuler I."/>
            <person name="Hamel J."/>
            <person name="Turney S."/>
            <person name="Magnuson E."/>
            <person name="Levesque R."/>
            <person name="Greer C."/>
            <person name="Whyte L.G."/>
        </authorList>
    </citation>
    <scope>NUCLEOTIDE SEQUENCE [LARGE SCALE GENOMIC DNA]</scope>
    <source>
        <strain evidence="2 3">S5.20</strain>
    </source>
</reference>
<dbReference type="CDD" id="cd01949">
    <property type="entry name" value="GGDEF"/>
    <property type="match status" value="1"/>
</dbReference>
<dbReference type="EMBL" id="RCZG01000001">
    <property type="protein sequence ID" value="TPG37148.1"/>
    <property type="molecule type" value="Genomic_DNA"/>
</dbReference>
<dbReference type="GO" id="GO:1902201">
    <property type="term" value="P:negative regulation of bacterial-type flagellum-dependent cell motility"/>
    <property type="evidence" value="ECO:0007669"/>
    <property type="project" value="TreeGrafter"/>
</dbReference>
<evidence type="ECO:0000313" key="2">
    <source>
        <dbReference type="EMBL" id="TPG37148.1"/>
    </source>
</evidence>
<evidence type="ECO:0000313" key="3">
    <source>
        <dbReference type="Proteomes" id="UP000320095"/>
    </source>
</evidence>
<dbReference type="NCBIfam" id="TIGR00229">
    <property type="entry name" value="sensory_box"/>
    <property type="match status" value="1"/>
</dbReference>
<comment type="caution">
    <text evidence="2">The sequence shown here is derived from an EMBL/GenBank/DDBJ whole genome shotgun (WGS) entry which is preliminary data.</text>
</comment>
<accession>A0A502EHH6</accession>
<name>A0A502EHH6_9MYCO</name>
<dbReference type="Gene3D" id="3.30.70.270">
    <property type="match status" value="1"/>
</dbReference>
<feature type="domain" description="GGDEF" evidence="1">
    <location>
        <begin position="193"/>
        <end position="327"/>
    </location>
</feature>
<dbReference type="Proteomes" id="UP000320095">
    <property type="component" value="Unassembled WGS sequence"/>
</dbReference>
<dbReference type="InterPro" id="IPR043128">
    <property type="entry name" value="Rev_trsase/Diguanyl_cyclase"/>
</dbReference>
<keyword evidence="3" id="KW-1185">Reference proteome</keyword>
<dbReference type="SUPFAM" id="SSF55073">
    <property type="entry name" value="Nucleotide cyclase"/>
    <property type="match status" value="1"/>
</dbReference>
<dbReference type="Gene3D" id="3.30.450.20">
    <property type="entry name" value="PAS domain"/>
    <property type="match status" value="1"/>
</dbReference>
<dbReference type="GO" id="GO:0005886">
    <property type="term" value="C:plasma membrane"/>
    <property type="evidence" value="ECO:0007669"/>
    <property type="project" value="TreeGrafter"/>
</dbReference>
<dbReference type="PANTHER" id="PTHR45138:SF9">
    <property type="entry name" value="DIGUANYLATE CYCLASE DGCM-RELATED"/>
    <property type="match status" value="1"/>
</dbReference>
<dbReference type="GO" id="GO:0043709">
    <property type="term" value="P:cell adhesion involved in single-species biofilm formation"/>
    <property type="evidence" value="ECO:0007669"/>
    <property type="project" value="TreeGrafter"/>
</dbReference>
<evidence type="ECO:0000259" key="1">
    <source>
        <dbReference type="PROSITE" id="PS50887"/>
    </source>
</evidence>
<dbReference type="InterPro" id="IPR000160">
    <property type="entry name" value="GGDEF_dom"/>
</dbReference>
<protein>
    <submittedName>
        <fullName evidence="2">Diguanylate cyclase</fullName>
    </submittedName>
</protein>
<dbReference type="InterPro" id="IPR029787">
    <property type="entry name" value="Nucleotide_cyclase"/>
</dbReference>
<dbReference type="NCBIfam" id="TIGR00254">
    <property type="entry name" value="GGDEF"/>
    <property type="match status" value="1"/>
</dbReference>
<sequence length="330" mass="36630">MMEWRCFSRRGLQVNADLTSSDPSNSARPALHTMVFDSLQEMIAVIDQTGSIVDVNTAWIKFGVENGQSSDYAWMGKNYLKALTASHANGDVLAGEAANGILAVVNDQRASFLFEYPCHSPDEKRWFMMIVTRLKPDTMRLFAISHHNITKRKLAEEQAEYLAMHDSLTGLANRRCFNLTLGRQFRRSMREQTPISLIAVDVDHFKDYNDECGHIAGDDCLAQVSQAMLAFCRRPDDLAARIGGDEFAVLLGNTDMAFSWSLAEAIVRSIDDLGIVYGDSKQITITAGVASFVPHPLDSNDYLLHEADKALYRAKEAGRNRAVRAGSSEG</sequence>
<proteinExistence type="predicted"/>
<dbReference type="PROSITE" id="PS50887">
    <property type="entry name" value="GGDEF"/>
    <property type="match status" value="1"/>
</dbReference>
<gene>
    <name evidence="2" type="ORF">EAH80_04725</name>
</gene>
<dbReference type="PANTHER" id="PTHR45138">
    <property type="entry name" value="REGULATORY COMPONENTS OF SENSORY TRANSDUCTION SYSTEM"/>
    <property type="match status" value="1"/>
</dbReference>
<dbReference type="SMART" id="SM00267">
    <property type="entry name" value="GGDEF"/>
    <property type="match status" value="1"/>
</dbReference>
<dbReference type="AlphaFoldDB" id="A0A502EHH6"/>
<dbReference type="InterPro" id="IPR000014">
    <property type="entry name" value="PAS"/>
</dbReference>
<dbReference type="Pfam" id="PF00990">
    <property type="entry name" value="GGDEF"/>
    <property type="match status" value="1"/>
</dbReference>